<dbReference type="GO" id="GO:0017000">
    <property type="term" value="P:antibiotic biosynthetic process"/>
    <property type="evidence" value="ECO:0007669"/>
    <property type="project" value="UniProtKB-KW"/>
</dbReference>
<proteinExistence type="predicted"/>
<gene>
    <name evidence="5" type="ORF">F0M16_17940</name>
</gene>
<evidence type="ECO:0000259" key="4">
    <source>
        <dbReference type="Pfam" id="PF02668"/>
    </source>
</evidence>
<dbReference type="PANTHER" id="PTHR10696:SF56">
    <property type="entry name" value="TAUD_TFDA-LIKE DOMAIN-CONTAINING PROTEIN"/>
    <property type="match status" value="1"/>
</dbReference>
<name>A0A5B1C045_VIBCL</name>
<dbReference type="Pfam" id="PF02668">
    <property type="entry name" value="TauD"/>
    <property type="match status" value="1"/>
</dbReference>
<evidence type="ECO:0000256" key="2">
    <source>
        <dbReference type="ARBA" id="ARBA00023002"/>
    </source>
</evidence>
<comment type="caution">
    <text evidence="5">The sequence shown here is derived from an EMBL/GenBank/DDBJ whole genome shotgun (WGS) entry which is preliminary data.</text>
</comment>
<dbReference type="Proteomes" id="UP000323225">
    <property type="component" value="Unassembled WGS sequence"/>
</dbReference>
<dbReference type="SUPFAM" id="SSF51197">
    <property type="entry name" value="Clavaminate synthase-like"/>
    <property type="match status" value="1"/>
</dbReference>
<protein>
    <submittedName>
        <fullName evidence="5">TauD/TfdA family dioxygenase</fullName>
    </submittedName>
</protein>
<dbReference type="InterPro" id="IPR003819">
    <property type="entry name" value="TauD/TfdA-like"/>
</dbReference>
<accession>A0A5B1C045</accession>
<organism evidence="5 6">
    <name type="scientific">Vibrio cholerae</name>
    <dbReference type="NCBI Taxonomy" id="666"/>
    <lineage>
        <taxon>Bacteria</taxon>
        <taxon>Pseudomonadati</taxon>
        <taxon>Pseudomonadota</taxon>
        <taxon>Gammaproteobacteria</taxon>
        <taxon>Vibrionales</taxon>
        <taxon>Vibrionaceae</taxon>
        <taxon>Vibrio</taxon>
    </lineage>
</organism>
<feature type="domain" description="TauD/TfdA-like" evidence="4">
    <location>
        <begin position="14"/>
        <end position="262"/>
    </location>
</feature>
<dbReference type="InterPro" id="IPR042098">
    <property type="entry name" value="TauD-like_sf"/>
</dbReference>
<evidence type="ECO:0000256" key="3">
    <source>
        <dbReference type="ARBA" id="ARBA00023194"/>
    </source>
</evidence>
<keyword evidence="2" id="KW-0560">Oxidoreductase</keyword>
<dbReference type="GO" id="GO:0016706">
    <property type="term" value="F:2-oxoglutarate-dependent dioxygenase activity"/>
    <property type="evidence" value="ECO:0007669"/>
    <property type="project" value="UniProtKB-ARBA"/>
</dbReference>
<evidence type="ECO:0000256" key="1">
    <source>
        <dbReference type="ARBA" id="ARBA00001954"/>
    </source>
</evidence>
<comment type="cofactor">
    <cofactor evidence="1">
        <name>Fe(2+)</name>
        <dbReference type="ChEBI" id="CHEBI:29033"/>
    </cofactor>
</comment>
<dbReference type="Gene3D" id="3.60.130.10">
    <property type="entry name" value="Clavaminate synthase-like"/>
    <property type="match status" value="1"/>
</dbReference>
<keyword evidence="3" id="KW-0045">Antibiotic biosynthesis</keyword>
<evidence type="ECO:0000313" key="6">
    <source>
        <dbReference type="Proteomes" id="UP000323225"/>
    </source>
</evidence>
<dbReference type="EMBL" id="VUAA01000022">
    <property type="protein sequence ID" value="KAA1253415.1"/>
    <property type="molecule type" value="Genomic_DNA"/>
</dbReference>
<evidence type="ECO:0000313" key="5">
    <source>
        <dbReference type="EMBL" id="KAA1253415.1"/>
    </source>
</evidence>
<sequence>MITFVGAVTTACSAGNVQLLMETFYKQGFVVVDGSTLKSENKLSELAGILELGETFVSQYNKTYFPNKSNSDKVAEIGLNEENRDDFAHPVFEESGALGQHVDGTFSPLGEVKTTLLLCQNQAVSGGETTLFNGYGAIKYLESIDSKLVDALKDKSALRRRSTFDGINEEMTDCVFGLDSIYEREIIRLAFDSSADWESGYELVPNLKEAVERLMALYNEQGEFFLQFMLNEGDVIVMDNTRITHGRTKFTHDLNNPRMMHRSVHQKLPLASMAKLSQAA</sequence>
<dbReference type="PANTHER" id="PTHR10696">
    <property type="entry name" value="GAMMA-BUTYROBETAINE HYDROXYLASE-RELATED"/>
    <property type="match status" value="1"/>
</dbReference>
<dbReference type="AlphaFoldDB" id="A0A5B1C045"/>
<dbReference type="InterPro" id="IPR050411">
    <property type="entry name" value="AlphaKG_dependent_hydroxylases"/>
</dbReference>
<reference evidence="5 6" key="1">
    <citation type="submission" date="2019-09" db="EMBL/GenBank/DDBJ databases">
        <authorList>
            <person name="Kritzky A."/>
            <person name="Schelkanova E.Y."/>
            <person name="Alkhova Z.V."/>
            <person name="Smirnova N.I."/>
        </authorList>
    </citation>
    <scope>NUCLEOTIDE SEQUENCE [LARGE SCALE GENOMIC DNA]</scope>
    <source>
        <strain evidence="5 6">M1526</strain>
    </source>
</reference>
<keyword evidence="5" id="KW-0223">Dioxygenase</keyword>